<evidence type="ECO:0000259" key="2">
    <source>
        <dbReference type="Pfam" id="PF11721"/>
    </source>
</evidence>
<evidence type="ECO:0000256" key="1">
    <source>
        <dbReference type="SAM" id="SignalP"/>
    </source>
</evidence>
<feature type="signal peptide" evidence="1">
    <location>
        <begin position="1"/>
        <end position="29"/>
    </location>
</feature>
<keyword evidence="1" id="KW-0732">Signal</keyword>
<feature type="domain" description="Malectin" evidence="2">
    <location>
        <begin position="67"/>
        <end position="155"/>
    </location>
</feature>
<dbReference type="InterPro" id="IPR045272">
    <property type="entry name" value="ANXUR1/2-like"/>
</dbReference>
<dbReference type="Gene3D" id="2.60.120.430">
    <property type="entry name" value="Galactose-binding lectin"/>
    <property type="match status" value="1"/>
</dbReference>
<dbReference type="PANTHER" id="PTHR34590:SF6">
    <property type="entry name" value="RECEPTOR-LIKE KINASE"/>
    <property type="match status" value="1"/>
</dbReference>
<feature type="chain" id="PRO_5020558620" description="Malectin domain-containing protein" evidence="1">
    <location>
        <begin position="30"/>
        <end position="208"/>
    </location>
</feature>
<dbReference type="STRING" id="43335.A0A4V6AC37"/>
<dbReference type="AlphaFoldDB" id="A0A4V6AC37"/>
<comment type="caution">
    <text evidence="3">The sequence shown here is derived from an EMBL/GenBank/DDBJ whole genome shotgun (WGS) entry which is preliminary data.</text>
</comment>
<dbReference type="EMBL" id="RCHU01000045">
    <property type="protein sequence ID" value="TKS17046.1"/>
    <property type="molecule type" value="Genomic_DNA"/>
</dbReference>
<reference evidence="3" key="1">
    <citation type="submission" date="2018-10" db="EMBL/GenBank/DDBJ databases">
        <title>Population genomic analysis revealed the cold adaptation of white poplar.</title>
        <authorList>
            <person name="Liu Y.-J."/>
        </authorList>
    </citation>
    <scope>NUCLEOTIDE SEQUENCE [LARGE SCALE GENOMIC DNA]</scope>
    <source>
        <strain evidence="3">PAL-ZL1</strain>
    </source>
</reference>
<dbReference type="GO" id="GO:0004714">
    <property type="term" value="F:transmembrane receptor protein tyrosine kinase activity"/>
    <property type="evidence" value="ECO:0007669"/>
    <property type="project" value="InterPro"/>
</dbReference>
<organism evidence="3">
    <name type="scientific">Populus alba</name>
    <name type="common">White poplar</name>
    <dbReference type="NCBI Taxonomy" id="43335"/>
    <lineage>
        <taxon>Eukaryota</taxon>
        <taxon>Viridiplantae</taxon>
        <taxon>Streptophyta</taxon>
        <taxon>Embryophyta</taxon>
        <taxon>Tracheophyta</taxon>
        <taxon>Spermatophyta</taxon>
        <taxon>Magnoliopsida</taxon>
        <taxon>eudicotyledons</taxon>
        <taxon>Gunneridae</taxon>
        <taxon>Pentapetalae</taxon>
        <taxon>rosids</taxon>
        <taxon>fabids</taxon>
        <taxon>Malpighiales</taxon>
        <taxon>Salicaceae</taxon>
        <taxon>Saliceae</taxon>
        <taxon>Populus</taxon>
    </lineage>
</organism>
<evidence type="ECO:0000313" key="3">
    <source>
        <dbReference type="EMBL" id="TKS17046.1"/>
    </source>
</evidence>
<name>A0A4V6AC37_POPAL</name>
<sequence>MEETHSIKTHTCSLFIITFFLFFTPPLSTLSPTDNNLISRGSTVDNRRFISDSHPNSPLLSSTETIPLTNQNPSPNHPQIYNTARIFKTPSKYAFEVKEPGTRMVSLHFYPSFSSIPDLDDAQFHVLVNGHVDLGNFSVGKVRDFAAKEYFIRVDSVKVVTNFVPAKKDLEVRSGRVGCHAHVGDWERDMAGLSRFVESRTQENGDED</sequence>
<proteinExistence type="predicted"/>
<accession>A0A4V6AC37</accession>
<dbReference type="InterPro" id="IPR021720">
    <property type="entry name" value="Malectin_dom"/>
</dbReference>
<gene>
    <name evidence="3" type="ORF">D5086_0000018770</name>
</gene>
<dbReference type="Pfam" id="PF11721">
    <property type="entry name" value="Malectin"/>
    <property type="match status" value="1"/>
</dbReference>
<protein>
    <recommendedName>
        <fullName evidence="2">Malectin domain-containing protein</fullName>
    </recommendedName>
</protein>
<dbReference type="PANTHER" id="PTHR34590">
    <property type="entry name" value="OS03G0124300 PROTEIN-RELATED"/>
    <property type="match status" value="1"/>
</dbReference>